<feature type="domain" description="B30.2/SPRY" evidence="1">
    <location>
        <begin position="1"/>
        <end position="108"/>
    </location>
</feature>
<dbReference type="InterPro" id="IPR013320">
    <property type="entry name" value="ConA-like_dom_sf"/>
</dbReference>
<reference evidence="2 3" key="1">
    <citation type="submission" date="2017-06" db="EMBL/GenBank/DDBJ databases">
        <title>Cmopartive genomic analysis of Ambrosia Fusariam Clade fungi.</title>
        <authorList>
            <person name="Stajich J.E."/>
            <person name="Carrillo J."/>
            <person name="Kijimoto T."/>
            <person name="Eskalen A."/>
            <person name="O'Donnell K."/>
            <person name="Kasson M."/>
        </authorList>
    </citation>
    <scope>NUCLEOTIDE SEQUENCE [LARGE SCALE GENOMIC DNA]</scope>
    <source>
        <strain evidence="2 3">NRRL 20438</strain>
    </source>
</reference>
<dbReference type="SUPFAM" id="SSF49899">
    <property type="entry name" value="Concanavalin A-like lectins/glucanases"/>
    <property type="match status" value="1"/>
</dbReference>
<evidence type="ECO:0000259" key="1">
    <source>
        <dbReference type="PROSITE" id="PS50188"/>
    </source>
</evidence>
<dbReference type="InterPro" id="IPR050618">
    <property type="entry name" value="Ubq-SigPath_Reg"/>
</dbReference>
<dbReference type="CDD" id="cd12885">
    <property type="entry name" value="SPRY_RanBP_like"/>
    <property type="match status" value="1"/>
</dbReference>
<dbReference type="InterPro" id="IPR003877">
    <property type="entry name" value="SPRY_dom"/>
</dbReference>
<proteinExistence type="predicted"/>
<evidence type="ECO:0000313" key="3">
    <source>
        <dbReference type="Proteomes" id="UP000288429"/>
    </source>
</evidence>
<dbReference type="PANTHER" id="PTHR12864">
    <property type="entry name" value="RAN BINDING PROTEIN 9-RELATED"/>
    <property type="match status" value="1"/>
</dbReference>
<dbReference type="InterPro" id="IPR044736">
    <property type="entry name" value="Gid1/RanBPM/SPLA_SPRY"/>
</dbReference>
<gene>
    <name evidence="2" type="ORF">CDV31_002570</name>
</gene>
<accession>A0A428UWF6</accession>
<dbReference type="Gene3D" id="2.60.120.920">
    <property type="match status" value="1"/>
</dbReference>
<protein>
    <recommendedName>
        <fullName evidence="1">B30.2/SPRY domain-containing protein</fullName>
    </recommendedName>
</protein>
<dbReference type="EMBL" id="NIZV01000020">
    <property type="protein sequence ID" value="RSM18641.1"/>
    <property type="molecule type" value="Genomic_DNA"/>
</dbReference>
<comment type="caution">
    <text evidence="2">The sequence shown here is derived from an EMBL/GenBank/DDBJ whole genome shotgun (WGS) entry which is preliminary data.</text>
</comment>
<dbReference type="PROSITE" id="PS50188">
    <property type="entry name" value="B302_SPRY"/>
    <property type="match status" value="1"/>
</dbReference>
<sequence length="119" mass="12924">MPGWFKGSWGYHGDDGKFFIESGTGATPSSDFGENGEFKSGDIVGACLNMDTGQAFCTCNGKKLNMGNAFEGHEESFKYGKMYPCIGFSTAFDGMGLCVRVNFEGSGNHPFMYKGPFEF</sequence>
<evidence type="ECO:0000313" key="2">
    <source>
        <dbReference type="EMBL" id="RSM18641.1"/>
    </source>
</evidence>
<name>A0A428UWF6_9HYPO</name>
<dbReference type="AlphaFoldDB" id="A0A428UWF6"/>
<dbReference type="Proteomes" id="UP000288429">
    <property type="component" value="Unassembled WGS sequence"/>
</dbReference>
<dbReference type="InterPro" id="IPR001870">
    <property type="entry name" value="B30.2/SPRY"/>
</dbReference>
<keyword evidence="3" id="KW-1185">Reference proteome</keyword>
<organism evidence="2 3">
    <name type="scientific">Fusarium ambrosium</name>
    <dbReference type="NCBI Taxonomy" id="131363"/>
    <lineage>
        <taxon>Eukaryota</taxon>
        <taxon>Fungi</taxon>
        <taxon>Dikarya</taxon>
        <taxon>Ascomycota</taxon>
        <taxon>Pezizomycotina</taxon>
        <taxon>Sordariomycetes</taxon>
        <taxon>Hypocreomycetidae</taxon>
        <taxon>Hypocreales</taxon>
        <taxon>Nectriaceae</taxon>
        <taxon>Fusarium</taxon>
        <taxon>Fusarium solani species complex</taxon>
    </lineage>
</organism>
<dbReference type="Pfam" id="PF00622">
    <property type="entry name" value="SPRY"/>
    <property type="match status" value="1"/>
</dbReference>
<dbReference type="InterPro" id="IPR043136">
    <property type="entry name" value="B30.2/SPRY_sf"/>
</dbReference>